<dbReference type="SUPFAM" id="SSF55031">
    <property type="entry name" value="Bacterial exopeptidase dimerisation domain"/>
    <property type="match status" value="1"/>
</dbReference>
<comment type="caution">
    <text evidence="8">The sequence shown here is derived from an EMBL/GenBank/DDBJ whole genome shotgun (WGS) entry which is preliminary data.</text>
</comment>
<dbReference type="InterPro" id="IPR002933">
    <property type="entry name" value="Peptidase_M20"/>
</dbReference>
<name>A0ABX0JL89_9PROT</name>
<dbReference type="Gene3D" id="3.40.630.10">
    <property type="entry name" value="Zn peptidases"/>
    <property type="match status" value="1"/>
</dbReference>
<accession>A0ABX0JL89</accession>
<sequence>MRKILTLLALTAAPVMTGSPVRAEVVAHPQADGQALDLAEKAIALRSVAGPGNRTADVAALFRSALLAGGFQAKDIAITPLGGTVYMTATWPGSDPSLKPLVFLGHMDVVEAKPADWKRDPFTPVVEDGYLFGRGATDMKLDDTLLIASVLELKRQGYRPKRSIVLAFSGDEETEMRTGAALADRLANAELVINVDGTGGVTGERSGKPEYFAWAGAEKTCLDFQLTVTNPGGHSSEPRADNAIDRLAAALLRIQAYHFRPELNDITRAYFTEAAKLEPGAQGAAMKAFAADPADAKAVAVLRADPAMAGRIGTTCVVTTIGGGHALNALPQRAVANINCRVFPGHSRQEILHELERVVADPQVRVTDVTEGAVETPASPMRPDVVGAITQAIDGIYPGLPVIPAMKSGATDSMWFRAHGVPSYGASPLFIRLSENFSHGLNERTPVAAISPAVDYFLSVIPALSH</sequence>
<evidence type="ECO:0000256" key="3">
    <source>
        <dbReference type="ARBA" id="ARBA00022723"/>
    </source>
</evidence>
<comment type="similarity">
    <text evidence="1">Belongs to the peptidase M20A family.</text>
</comment>
<keyword evidence="2" id="KW-0645">Protease</keyword>
<evidence type="ECO:0000256" key="6">
    <source>
        <dbReference type="SAM" id="SignalP"/>
    </source>
</evidence>
<evidence type="ECO:0000256" key="2">
    <source>
        <dbReference type="ARBA" id="ARBA00022670"/>
    </source>
</evidence>
<reference evidence="8 9" key="1">
    <citation type="journal article" date="2020" name="Int. J. Syst. Evol. Microbiol.">
        <title>Novel acetic acid bacteria from cider fermentations: Acetobacter conturbans sp. nov. and Acetobacter fallax sp. nov.</title>
        <authorList>
            <person name="Sombolestani A.S."/>
            <person name="Cleenwerck I."/>
            <person name="Cnockaert M."/>
            <person name="Borremans W."/>
            <person name="Wieme A.D."/>
            <person name="De Vuyst L."/>
            <person name="Vandamme P."/>
        </authorList>
    </citation>
    <scope>NUCLEOTIDE SEQUENCE [LARGE SCALE GENOMIC DNA]</scope>
    <source>
        <strain evidence="8 9">LMG 30640</strain>
    </source>
</reference>
<evidence type="ECO:0000313" key="9">
    <source>
        <dbReference type="Proteomes" id="UP000635278"/>
    </source>
</evidence>
<keyword evidence="9" id="KW-1185">Reference proteome</keyword>
<proteinExistence type="inferred from homology"/>
<dbReference type="InterPro" id="IPR047177">
    <property type="entry name" value="Pept_M20A"/>
</dbReference>
<keyword evidence="5" id="KW-0862">Zinc</keyword>
<dbReference type="NCBIfam" id="NF006596">
    <property type="entry name" value="PRK09133.1"/>
    <property type="match status" value="1"/>
</dbReference>
<dbReference type="Pfam" id="PF07687">
    <property type="entry name" value="M20_dimer"/>
    <property type="match status" value="1"/>
</dbReference>
<dbReference type="SUPFAM" id="SSF53187">
    <property type="entry name" value="Zn-dependent exopeptidases"/>
    <property type="match status" value="1"/>
</dbReference>
<dbReference type="PANTHER" id="PTHR45962">
    <property type="entry name" value="N-FATTY-ACYL-AMINO ACID SYNTHASE/HYDROLASE PM20D1"/>
    <property type="match status" value="1"/>
</dbReference>
<dbReference type="Gene3D" id="1.10.150.900">
    <property type="match status" value="1"/>
</dbReference>
<dbReference type="EMBL" id="WOTB01000006">
    <property type="protein sequence ID" value="NHN84271.1"/>
    <property type="molecule type" value="Genomic_DNA"/>
</dbReference>
<keyword evidence="3" id="KW-0479">Metal-binding</keyword>
<organism evidence="8 9">
    <name type="scientific">Acetobacter musti</name>
    <dbReference type="NCBI Taxonomy" id="864732"/>
    <lineage>
        <taxon>Bacteria</taxon>
        <taxon>Pseudomonadati</taxon>
        <taxon>Pseudomonadota</taxon>
        <taxon>Alphaproteobacteria</taxon>
        <taxon>Acetobacterales</taxon>
        <taxon>Acetobacteraceae</taxon>
        <taxon>Acetobacter</taxon>
    </lineage>
</organism>
<dbReference type="PANTHER" id="PTHR45962:SF1">
    <property type="entry name" value="N-FATTY-ACYL-AMINO ACID SYNTHASE_HYDROLASE PM20D1"/>
    <property type="match status" value="1"/>
</dbReference>
<dbReference type="Proteomes" id="UP000635278">
    <property type="component" value="Unassembled WGS sequence"/>
</dbReference>
<evidence type="ECO:0000313" key="8">
    <source>
        <dbReference type="EMBL" id="NHN84271.1"/>
    </source>
</evidence>
<evidence type="ECO:0000256" key="5">
    <source>
        <dbReference type="ARBA" id="ARBA00022833"/>
    </source>
</evidence>
<dbReference type="InterPro" id="IPR011650">
    <property type="entry name" value="Peptidase_M20_dimer"/>
</dbReference>
<feature type="domain" description="Peptidase M20 dimerisation" evidence="7">
    <location>
        <begin position="219"/>
        <end position="364"/>
    </location>
</feature>
<dbReference type="Gene3D" id="3.30.70.360">
    <property type="match status" value="1"/>
</dbReference>
<gene>
    <name evidence="8" type="ORF">GOB93_06375</name>
</gene>
<evidence type="ECO:0000256" key="1">
    <source>
        <dbReference type="ARBA" id="ARBA00006247"/>
    </source>
</evidence>
<dbReference type="Pfam" id="PF01546">
    <property type="entry name" value="Peptidase_M20"/>
    <property type="match status" value="1"/>
</dbReference>
<keyword evidence="6" id="KW-0732">Signal</keyword>
<dbReference type="InterPro" id="IPR036264">
    <property type="entry name" value="Bact_exopeptidase_dim_dom"/>
</dbReference>
<protein>
    <submittedName>
        <fullName evidence="8">M20/M25/M40 family metallo-hydrolase</fullName>
    </submittedName>
</protein>
<dbReference type="RefSeq" id="WP_173582660.1">
    <property type="nucleotide sequence ID" value="NZ_WOTB01000006.1"/>
</dbReference>
<feature type="signal peptide" evidence="6">
    <location>
        <begin position="1"/>
        <end position="23"/>
    </location>
</feature>
<evidence type="ECO:0000259" key="7">
    <source>
        <dbReference type="Pfam" id="PF07687"/>
    </source>
</evidence>
<evidence type="ECO:0000256" key="4">
    <source>
        <dbReference type="ARBA" id="ARBA00022801"/>
    </source>
</evidence>
<keyword evidence="4" id="KW-0378">Hydrolase</keyword>
<feature type="chain" id="PRO_5045931967" evidence="6">
    <location>
        <begin position="24"/>
        <end position="466"/>
    </location>
</feature>